<evidence type="ECO:0000313" key="1">
    <source>
        <dbReference type="EnsemblPlants" id="AET3Gv20598100.1"/>
    </source>
</evidence>
<reference evidence="1" key="5">
    <citation type="journal article" date="2021" name="G3 (Bethesda)">
        <title>Aegilops tauschii genome assembly Aet v5.0 features greater sequence contiguity and improved annotation.</title>
        <authorList>
            <person name="Wang L."/>
            <person name="Zhu T."/>
            <person name="Rodriguez J.C."/>
            <person name="Deal K.R."/>
            <person name="Dubcovsky J."/>
            <person name="McGuire P.E."/>
            <person name="Lux T."/>
            <person name="Spannagl M."/>
            <person name="Mayer K.F.X."/>
            <person name="Baldrich P."/>
            <person name="Meyers B.C."/>
            <person name="Huo N."/>
            <person name="Gu Y.Q."/>
            <person name="Zhou H."/>
            <person name="Devos K.M."/>
            <person name="Bennetzen J.L."/>
            <person name="Unver T."/>
            <person name="Budak H."/>
            <person name="Gulick P.J."/>
            <person name="Galiba G."/>
            <person name="Kalapos B."/>
            <person name="Nelson D.R."/>
            <person name="Li P."/>
            <person name="You F.M."/>
            <person name="Luo M.C."/>
            <person name="Dvorak J."/>
        </authorList>
    </citation>
    <scope>NUCLEOTIDE SEQUENCE [LARGE SCALE GENOMIC DNA]</scope>
    <source>
        <strain evidence="1">cv. AL8/78</strain>
    </source>
</reference>
<keyword evidence="2" id="KW-1185">Reference proteome</keyword>
<reference evidence="1" key="3">
    <citation type="journal article" date="2017" name="Nature">
        <title>Genome sequence of the progenitor of the wheat D genome Aegilops tauschii.</title>
        <authorList>
            <person name="Luo M.C."/>
            <person name="Gu Y.Q."/>
            <person name="Puiu D."/>
            <person name="Wang H."/>
            <person name="Twardziok S.O."/>
            <person name="Deal K.R."/>
            <person name="Huo N."/>
            <person name="Zhu T."/>
            <person name="Wang L."/>
            <person name="Wang Y."/>
            <person name="McGuire P.E."/>
            <person name="Liu S."/>
            <person name="Long H."/>
            <person name="Ramasamy R.K."/>
            <person name="Rodriguez J.C."/>
            <person name="Van S.L."/>
            <person name="Yuan L."/>
            <person name="Wang Z."/>
            <person name="Xia Z."/>
            <person name="Xiao L."/>
            <person name="Anderson O.D."/>
            <person name="Ouyang S."/>
            <person name="Liang Y."/>
            <person name="Zimin A.V."/>
            <person name="Pertea G."/>
            <person name="Qi P."/>
            <person name="Bennetzen J.L."/>
            <person name="Dai X."/>
            <person name="Dawson M.W."/>
            <person name="Muller H.G."/>
            <person name="Kugler K."/>
            <person name="Rivarola-Duarte L."/>
            <person name="Spannagl M."/>
            <person name="Mayer K.F.X."/>
            <person name="Lu F.H."/>
            <person name="Bevan M.W."/>
            <person name="Leroy P."/>
            <person name="Li P."/>
            <person name="You F.M."/>
            <person name="Sun Q."/>
            <person name="Liu Z."/>
            <person name="Lyons E."/>
            <person name="Wicker T."/>
            <person name="Salzberg S.L."/>
            <person name="Devos K.M."/>
            <person name="Dvorak J."/>
        </authorList>
    </citation>
    <scope>NUCLEOTIDE SEQUENCE [LARGE SCALE GENOMIC DNA]</scope>
    <source>
        <strain evidence="1">cv. AL8/78</strain>
    </source>
</reference>
<dbReference type="PANTHER" id="PTHR15503:SF40">
    <property type="match status" value="1"/>
</dbReference>
<dbReference type="Proteomes" id="UP000015105">
    <property type="component" value="Chromosome 3D"/>
</dbReference>
<reference evidence="2" key="2">
    <citation type="journal article" date="2017" name="Nat. Plants">
        <title>The Aegilops tauschii genome reveals multiple impacts of transposons.</title>
        <authorList>
            <person name="Zhao G."/>
            <person name="Zou C."/>
            <person name="Li K."/>
            <person name="Wang K."/>
            <person name="Li T."/>
            <person name="Gao L."/>
            <person name="Zhang X."/>
            <person name="Wang H."/>
            <person name="Yang Z."/>
            <person name="Liu X."/>
            <person name="Jiang W."/>
            <person name="Mao L."/>
            <person name="Kong X."/>
            <person name="Jiao Y."/>
            <person name="Jia J."/>
        </authorList>
    </citation>
    <scope>NUCLEOTIDE SEQUENCE [LARGE SCALE GENOMIC DNA]</scope>
    <source>
        <strain evidence="2">cv. AL8/78</strain>
    </source>
</reference>
<dbReference type="AlphaFoldDB" id="A0A453F7H4"/>
<dbReference type="Gene3D" id="3.10.10.10">
    <property type="entry name" value="HIV Type 1 Reverse Transcriptase, subunit A, domain 1"/>
    <property type="match status" value="1"/>
</dbReference>
<dbReference type="SUPFAM" id="SSF56672">
    <property type="entry name" value="DNA/RNA polymerases"/>
    <property type="match status" value="1"/>
</dbReference>
<accession>A0A453F7H4</accession>
<dbReference type="InterPro" id="IPR043502">
    <property type="entry name" value="DNA/RNA_pol_sf"/>
</dbReference>
<reference evidence="2" key="1">
    <citation type="journal article" date="2014" name="Science">
        <title>Ancient hybridizations among the ancestral genomes of bread wheat.</title>
        <authorList>
            <consortium name="International Wheat Genome Sequencing Consortium,"/>
            <person name="Marcussen T."/>
            <person name="Sandve S.R."/>
            <person name="Heier L."/>
            <person name="Spannagl M."/>
            <person name="Pfeifer M."/>
            <person name="Jakobsen K.S."/>
            <person name="Wulff B.B."/>
            <person name="Steuernagel B."/>
            <person name="Mayer K.F."/>
            <person name="Olsen O.A."/>
        </authorList>
    </citation>
    <scope>NUCLEOTIDE SEQUENCE [LARGE SCALE GENOMIC DNA]</scope>
    <source>
        <strain evidence="2">cv. AL8/78</strain>
    </source>
</reference>
<dbReference type="PANTHER" id="PTHR15503">
    <property type="entry name" value="LDOC1 RELATED"/>
    <property type="match status" value="1"/>
</dbReference>
<dbReference type="EnsemblPlants" id="AET3Gv20598100.1">
    <property type="protein sequence ID" value="AET3Gv20598100.1"/>
    <property type="gene ID" value="AET3Gv20598100"/>
</dbReference>
<proteinExistence type="predicted"/>
<name>A0A453F7H4_AEGTS</name>
<evidence type="ECO:0008006" key="3">
    <source>
        <dbReference type="Google" id="ProtNLM"/>
    </source>
</evidence>
<dbReference type="InterPro" id="IPR032567">
    <property type="entry name" value="RTL1-rel"/>
</dbReference>
<dbReference type="Gramene" id="AET3Gv20598100.1">
    <property type="protein sequence ID" value="AET3Gv20598100.1"/>
    <property type="gene ID" value="AET3Gv20598100"/>
</dbReference>
<reference evidence="1" key="4">
    <citation type="submission" date="2019-03" db="UniProtKB">
        <authorList>
            <consortium name="EnsemblPlants"/>
        </authorList>
    </citation>
    <scope>IDENTIFICATION</scope>
</reference>
<organism evidence="1 2">
    <name type="scientific">Aegilops tauschii subsp. strangulata</name>
    <name type="common">Goatgrass</name>
    <dbReference type="NCBI Taxonomy" id="200361"/>
    <lineage>
        <taxon>Eukaryota</taxon>
        <taxon>Viridiplantae</taxon>
        <taxon>Streptophyta</taxon>
        <taxon>Embryophyta</taxon>
        <taxon>Tracheophyta</taxon>
        <taxon>Spermatophyta</taxon>
        <taxon>Magnoliopsida</taxon>
        <taxon>Liliopsida</taxon>
        <taxon>Poales</taxon>
        <taxon>Poaceae</taxon>
        <taxon>BOP clade</taxon>
        <taxon>Pooideae</taxon>
        <taxon>Triticodae</taxon>
        <taxon>Triticeae</taxon>
        <taxon>Triticinae</taxon>
        <taxon>Aegilops</taxon>
    </lineage>
</organism>
<evidence type="ECO:0000313" key="2">
    <source>
        <dbReference type="Proteomes" id="UP000015105"/>
    </source>
</evidence>
<protein>
    <recommendedName>
        <fullName evidence="3">Reverse transcriptase domain-containing protein</fullName>
    </recommendedName>
</protein>
<sequence length="106" mass="11658">LEKKAVTRVVQLCATAQDMKQPPLPEAIGNLIEQYGVLFEEPKGLPPQRAFDHSIPLVPGARPVNLRPYRHSPAQKDEVERQVAEMLAQGIIQPSVSPFASPVLLV</sequence>